<dbReference type="EMBL" id="QPFP01000044">
    <property type="protein sequence ID" value="TEB26929.1"/>
    <property type="molecule type" value="Genomic_DNA"/>
</dbReference>
<feature type="compositionally biased region" description="Basic and acidic residues" evidence="1">
    <location>
        <begin position="34"/>
        <end position="51"/>
    </location>
</feature>
<organism evidence="2 3">
    <name type="scientific">Coprinellus micaceus</name>
    <name type="common">Glistening ink-cap mushroom</name>
    <name type="synonym">Coprinus micaceus</name>
    <dbReference type="NCBI Taxonomy" id="71717"/>
    <lineage>
        <taxon>Eukaryota</taxon>
        <taxon>Fungi</taxon>
        <taxon>Dikarya</taxon>
        <taxon>Basidiomycota</taxon>
        <taxon>Agaricomycotina</taxon>
        <taxon>Agaricomycetes</taxon>
        <taxon>Agaricomycetidae</taxon>
        <taxon>Agaricales</taxon>
        <taxon>Agaricineae</taxon>
        <taxon>Psathyrellaceae</taxon>
        <taxon>Coprinellus</taxon>
    </lineage>
</organism>
<comment type="caution">
    <text evidence="2">The sequence shown here is derived from an EMBL/GenBank/DDBJ whole genome shotgun (WGS) entry which is preliminary data.</text>
</comment>
<accession>A0A4Y7T097</accession>
<evidence type="ECO:0000313" key="2">
    <source>
        <dbReference type="EMBL" id="TEB26929.1"/>
    </source>
</evidence>
<protein>
    <submittedName>
        <fullName evidence="2">Uncharacterized protein</fullName>
    </submittedName>
</protein>
<feature type="region of interest" description="Disordered" evidence="1">
    <location>
        <begin position="222"/>
        <end position="259"/>
    </location>
</feature>
<evidence type="ECO:0000256" key="1">
    <source>
        <dbReference type="SAM" id="MobiDB-lite"/>
    </source>
</evidence>
<reference evidence="2 3" key="1">
    <citation type="journal article" date="2019" name="Nat. Ecol. Evol.">
        <title>Megaphylogeny resolves global patterns of mushroom evolution.</title>
        <authorList>
            <person name="Varga T."/>
            <person name="Krizsan K."/>
            <person name="Foldi C."/>
            <person name="Dima B."/>
            <person name="Sanchez-Garcia M."/>
            <person name="Sanchez-Ramirez S."/>
            <person name="Szollosi G.J."/>
            <person name="Szarkandi J.G."/>
            <person name="Papp V."/>
            <person name="Albert L."/>
            <person name="Andreopoulos W."/>
            <person name="Angelini C."/>
            <person name="Antonin V."/>
            <person name="Barry K.W."/>
            <person name="Bougher N.L."/>
            <person name="Buchanan P."/>
            <person name="Buyck B."/>
            <person name="Bense V."/>
            <person name="Catcheside P."/>
            <person name="Chovatia M."/>
            <person name="Cooper J."/>
            <person name="Damon W."/>
            <person name="Desjardin D."/>
            <person name="Finy P."/>
            <person name="Geml J."/>
            <person name="Haridas S."/>
            <person name="Hughes K."/>
            <person name="Justo A."/>
            <person name="Karasinski D."/>
            <person name="Kautmanova I."/>
            <person name="Kiss B."/>
            <person name="Kocsube S."/>
            <person name="Kotiranta H."/>
            <person name="LaButti K.M."/>
            <person name="Lechner B.E."/>
            <person name="Liimatainen K."/>
            <person name="Lipzen A."/>
            <person name="Lukacs Z."/>
            <person name="Mihaltcheva S."/>
            <person name="Morgado L.N."/>
            <person name="Niskanen T."/>
            <person name="Noordeloos M.E."/>
            <person name="Ohm R.A."/>
            <person name="Ortiz-Santana B."/>
            <person name="Ovrebo C."/>
            <person name="Racz N."/>
            <person name="Riley R."/>
            <person name="Savchenko A."/>
            <person name="Shiryaev A."/>
            <person name="Soop K."/>
            <person name="Spirin V."/>
            <person name="Szebenyi C."/>
            <person name="Tomsovsky M."/>
            <person name="Tulloss R.E."/>
            <person name="Uehling J."/>
            <person name="Grigoriev I.V."/>
            <person name="Vagvolgyi C."/>
            <person name="Papp T."/>
            <person name="Martin F.M."/>
            <person name="Miettinen O."/>
            <person name="Hibbett D.S."/>
            <person name="Nagy L.G."/>
        </authorList>
    </citation>
    <scope>NUCLEOTIDE SEQUENCE [LARGE SCALE GENOMIC DNA]</scope>
    <source>
        <strain evidence="2 3">FP101781</strain>
    </source>
</reference>
<keyword evidence="3" id="KW-1185">Reference proteome</keyword>
<proteinExistence type="predicted"/>
<gene>
    <name evidence="2" type="ORF">FA13DRAFT_1712916</name>
</gene>
<sequence length="259" mass="27752">MYIWQVFGQAGLGVIVPNDGIENGDDEGGGGRSGLEERRGRRVQKEDKRGGESASVWVGGSLGGAGWRAGGRKTMTATIGGDGWVGAIEGGLDECAAHLGGAKEGGGRWGASSRGFALRGRGGVDGVGWMCTSQESFVPGHSPPPNEYRRRRHRSRNGRRRQRWWVWCVRFGRLGRQGWGRRRRLIGLKREGAGCGEGRRDLGEQGEFEVGGCGIGHVAFVDRDGKGGRTDRRRPSTNVRHASEGRETTGSRVGALGSG</sequence>
<feature type="region of interest" description="Disordered" evidence="1">
    <location>
        <begin position="135"/>
        <end position="155"/>
    </location>
</feature>
<dbReference type="Proteomes" id="UP000298030">
    <property type="component" value="Unassembled WGS sequence"/>
</dbReference>
<dbReference type="AlphaFoldDB" id="A0A4Y7T097"/>
<feature type="region of interest" description="Disordered" evidence="1">
    <location>
        <begin position="17"/>
        <end position="55"/>
    </location>
</feature>
<evidence type="ECO:0000313" key="3">
    <source>
        <dbReference type="Proteomes" id="UP000298030"/>
    </source>
</evidence>
<name>A0A4Y7T097_COPMI</name>
<feature type="compositionally biased region" description="Basic and acidic residues" evidence="1">
    <location>
        <begin position="222"/>
        <end position="234"/>
    </location>
</feature>